<comment type="subunit">
    <text evidence="3">UreD, UreF and UreG form a complex that acts as a GTP-hydrolysis-dependent molecular chaperone, activating the urease apoprotein by helping to assemble the nickel containing metallocenter of UreC. The UreE protein probably delivers the nickel.</text>
</comment>
<dbReference type="PANTHER" id="PTHR33643:SF1">
    <property type="entry name" value="UREASE ACCESSORY PROTEIN D"/>
    <property type="match status" value="1"/>
</dbReference>
<comment type="function">
    <text evidence="3">Required for maturation of urease via the functional incorporation of the urease nickel metallocenter.</text>
</comment>
<dbReference type="GO" id="GO:0016151">
    <property type="term" value="F:nickel cation binding"/>
    <property type="evidence" value="ECO:0007669"/>
    <property type="project" value="UniProtKB-UniRule"/>
</dbReference>
<dbReference type="GO" id="GO:0005737">
    <property type="term" value="C:cytoplasm"/>
    <property type="evidence" value="ECO:0007669"/>
    <property type="project" value="UniProtKB-SubCell"/>
</dbReference>
<evidence type="ECO:0000256" key="2">
    <source>
        <dbReference type="ARBA" id="ARBA00023186"/>
    </source>
</evidence>
<gene>
    <name evidence="3" type="primary">ureD</name>
    <name evidence="4" type="ORF">K6K41_27725</name>
</gene>
<dbReference type="InterPro" id="IPR002669">
    <property type="entry name" value="UreD"/>
</dbReference>
<accession>A0A9E6UNI7</accession>
<dbReference type="KEGG" id="cmet:K6K41_27725"/>
<dbReference type="Proteomes" id="UP000825701">
    <property type="component" value="Chromosome"/>
</dbReference>
<evidence type="ECO:0000313" key="5">
    <source>
        <dbReference type="Proteomes" id="UP000825701"/>
    </source>
</evidence>
<evidence type="ECO:0000256" key="3">
    <source>
        <dbReference type="HAMAP-Rule" id="MF_01384"/>
    </source>
</evidence>
<sequence>MSAIAYISEAPPARDNFGRQRAHGRIALTVEARGGASRIVRVHESGASRLRLPKSPHGLDGVMLNVAGGIACGDAMSVEVEIGEGAAASLSTPGAERVYRSDGISATVENRLAVAAGGRLAWLPQETILFDHARLERRLEADVAETARLTVCEPIVFGRRARGEAVRSGLVEDRWRVRRGGRLVFAETLKLSGDIEELLARKAVARGATALATVLHVAPDAEALVEPVRASVAALEAVEAGVTSWNGLMILRMLSPSAERLRDALRETLPILIDRPLPRVWTC</sequence>
<keyword evidence="3" id="KW-0963">Cytoplasm</keyword>
<keyword evidence="2 3" id="KW-0143">Chaperone</keyword>
<comment type="subcellular location">
    <subcellularLocation>
        <location evidence="3">Cytoplasm</location>
    </subcellularLocation>
</comment>
<dbReference type="Pfam" id="PF01774">
    <property type="entry name" value="UreD"/>
    <property type="match status" value="1"/>
</dbReference>
<keyword evidence="3" id="KW-0996">Nickel insertion</keyword>
<dbReference type="AlphaFoldDB" id="A0A9E6UNI7"/>
<name>A0A9E6UNI7_9HYPH</name>
<evidence type="ECO:0000313" key="4">
    <source>
        <dbReference type="EMBL" id="QZO00244.1"/>
    </source>
</evidence>
<organism evidence="4 5">
    <name type="scientific">Chenggangzhangella methanolivorans</name>
    <dbReference type="NCBI Taxonomy" id="1437009"/>
    <lineage>
        <taxon>Bacteria</taxon>
        <taxon>Pseudomonadati</taxon>
        <taxon>Pseudomonadota</taxon>
        <taxon>Alphaproteobacteria</taxon>
        <taxon>Hyphomicrobiales</taxon>
        <taxon>Methylopilaceae</taxon>
        <taxon>Chenggangzhangella</taxon>
    </lineage>
</organism>
<dbReference type="RefSeq" id="WP_261403420.1">
    <property type="nucleotide sequence ID" value="NZ_CP081869.1"/>
</dbReference>
<protein>
    <recommendedName>
        <fullName evidence="3">Urease accessory protein UreD</fullName>
    </recommendedName>
</protein>
<evidence type="ECO:0000256" key="1">
    <source>
        <dbReference type="ARBA" id="ARBA00007177"/>
    </source>
</evidence>
<proteinExistence type="inferred from homology"/>
<reference evidence="4" key="1">
    <citation type="submission" date="2021-08" db="EMBL/GenBank/DDBJ databases">
        <authorList>
            <person name="Zhang H."/>
            <person name="Xu M."/>
            <person name="Yu Z."/>
            <person name="Yang L."/>
            <person name="Cai Y."/>
        </authorList>
    </citation>
    <scope>NUCLEOTIDE SEQUENCE</scope>
    <source>
        <strain evidence="4">CHL1</strain>
    </source>
</reference>
<comment type="similarity">
    <text evidence="1 3">Belongs to the UreD family.</text>
</comment>
<dbReference type="EMBL" id="CP081869">
    <property type="protein sequence ID" value="QZO00244.1"/>
    <property type="molecule type" value="Genomic_DNA"/>
</dbReference>
<keyword evidence="5" id="KW-1185">Reference proteome</keyword>
<dbReference type="HAMAP" id="MF_01384">
    <property type="entry name" value="UreD"/>
    <property type="match status" value="1"/>
</dbReference>
<dbReference type="PANTHER" id="PTHR33643">
    <property type="entry name" value="UREASE ACCESSORY PROTEIN D"/>
    <property type="match status" value="1"/>
</dbReference>